<evidence type="ECO:0000259" key="4">
    <source>
        <dbReference type="PROSITE" id="PS00028"/>
    </source>
</evidence>
<feature type="compositionally biased region" description="Acidic residues" evidence="3">
    <location>
        <begin position="429"/>
        <end position="461"/>
    </location>
</feature>
<evidence type="ECO:0000256" key="1">
    <source>
        <dbReference type="ARBA" id="ARBA00022722"/>
    </source>
</evidence>
<keyword evidence="1" id="KW-0540">Nuclease</keyword>
<reference evidence="5 6" key="1">
    <citation type="submission" date="2024-04" db="EMBL/GenBank/DDBJ databases">
        <title>Tritrichomonas musculus Genome.</title>
        <authorList>
            <person name="Alves-Ferreira E."/>
            <person name="Grigg M."/>
            <person name="Lorenzi H."/>
            <person name="Galac M."/>
        </authorList>
    </citation>
    <scope>NUCLEOTIDE SEQUENCE [LARGE SCALE GENOMIC DNA]</scope>
    <source>
        <strain evidence="5 6">EAF2021</strain>
    </source>
</reference>
<dbReference type="SUPFAM" id="SSF53098">
    <property type="entry name" value="Ribonuclease H-like"/>
    <property type="match status" value="1"/>
</dbReference>
<sequence>MSKIYSSEKIIFSENFPTLEELNSFVWLSGERKFVEFYHNKPISVSVVDIDNTSQLSESLKNFADGHPMAIDLEWKPDRSSDSFNPISLFQLSSSNGVLIILNSQNILNNNSCDLLPADYQKICPDGLSILEEFLSTHSFYGKGMFFDQRKLAQLFTKSFQFEDIEATRLKPHQLTLTFSKIVAELIGVPDAPFKDKNVTISNWNNRPLTVQQVLYAAFDAYATRLIWNYFIKEYNEDEIIIVAPQIPKKKSKSVKTKKVKKEMNSDYNNKFFKPKFKLKVSFHSIDDFLYLLYGEDEDFGEQFNDIKKDSENYVKTRVYPTGYNPHKSLKRRLLLLEEIKKLTDEGENGDYFCNLCNKKIDTSSLDDHIWECHFDQLPYVYFPDQSPKYIEKCLRMISYACDNFKIDDQQSNNKNNCTNENHNNDNINNEDDNDSEKNENDDDVCDNEDSSSESNDDDTTTNENDTNNENRNDNNNNNNNDNDTDDTTDSNKNVNNNETENSTNKALCTLCDHDFQSFSVFFAHFQHFHTKLPEIPFDKSIKEIFFEYMTKNQLYNIENQFCTLCDISVPNESSINHCWTNHGDQIVEMLKHRPNNYSDECFKESFPFGVKCICQISAGMMFKGSIACGFCKIGFDDPGELFVHLFHRHTRLIAVKKSDLVKWPLKARDLHIEFQNVLKKWCYDSAIDALSDESVKILQIAESENRKARLMKKKQKQTDEKSTEKKEKKRQKRKECSYKCTECNSEILASPNQIWDHIIENHLIIAFDFIE</sequence>
<comment type="caution">
    <text evidence="5">The sequence shown here is derived from an EMBL/GenBank/DDBJ whole genome shotgun (WGS) entry which is preliminary data.</text>
</comment>
<dbReference type="Gene3D" id="3.30.420.10">
    <property type="entry name" value="Ribonuclease H-like superfamily/Ribonuclease H"/>
    <property type="match status" value="1"/>
</dbReference>
<dbReference type="EMBL" id="JAPFFF010000001">
    <property type="protein sequence ID" value="KAK8900357.1"/>
    <property type="molecule type" value="Genomic_DNA"/>
</dbReference>
<feature type="compositionally biased region" description="Basic and acidic residues" evidence="3">
    <location>
        <begin position="717"/>
        <end position="727"/>
    </location>
</feature>
<organism evidence="5 6">
    <name type="scientific">Tritrichomonas musculus</name>
    <dbReference type="NCBI Taxonomy" id="1915356"/>
    <lineage>
        <taxon>Eukaryota</taxon>
        <taxon>Metamonada</taxon>
        <taxon>Parabasalia</taxon>
        <taxon>Tritrichomonadida</taxon>
        <taxon>Tritrichomonadidae</taxon>
        <taxon>Tritrichomonas</taxon>
    </lineage>
</organism>
<dbReference type="InterPro" id="IPR051132">
    <property type="entry name" value="3-5_Exonuclease_domain"/>
</dbReference>
<dbReference type="SMART" id="SM00355">
    <property type="entry name" value="ZnF_C2H2"/>
    <property type="match status" value="4"/>
</dbReference>
<name>A0ABR2LAX5_9EUKA</name>
<dbReference type="Pfam" id="PF01612">
    <property type="entry name" value="DNA_pol_A_exo1"/>
    <property type="match status" value="1"/>
</dbReference>
<proteinExistence type="predicted"/>
<keyword evidence="6" id="KW-1185">Reference proteome</keyword>
<evidence type="ECO:0000256" key="2">
    <source>
        <dbReference type="ARBA" id="ARBA00022801"/>
    </source>
</evidence>
<dbReference type="PROSITE" id="PS00028">
    <property type="entry name" value="ZINC_FINGER_C2H2_1"/>
    <property type="match status" value="1"/>
</dbReference>
<protein>
    <recommendedName>
        <fullName evidence="4">C2H2-type domain-containing protein</fullName>
    </recommendedName>
</protein>
<dbReference type="PANTHER" id="PTHR13620:SF104">
    <property type="entry name" value="EXONUCLEASE 3'-5' DOMAIN-CONTAINING PROTEIN 2"/>
    <property type="match status" value="1"/>
</dbReference>
<dbReference type="InterPro" id="IPR002562">
    <property type="entry name" value="3'-5'_exonuclease_dom"/>
</dbReference>
<dbReference type="InterPro" id="IPR012337">
    <property type="entry name" value="RNaseH-like_sf"/>
</dbReference>
<feature type="compositionally biased region" description="Low complexity" evidence="3">
    <location>
        <begin position="416"/>
        <end position="428"/>
    </location>
</feature>
<feature type="domain" description="C2H2-type" evidence="4">
    <location>
        <begin position="509"/>
        <end position="530"/>
    </location>
</feature>
<feature type="region of interest" description="Disordered" evidence="3">
    <location>
        <begin position="709"/>
        <end position="733"/>
    </location>
</feature>
<evidence type="ECO:0000313" key="5">
    <source>
        <dbReference type="EMBL" id="KAK8900357.1"/>
    </source>
</evidence>
<evidence type="ECO:0000256" key="3">
    <source>
        <dbReference type="SAM" id="MobiDB-lite"/>
    </source>
</evidence>
<dbReference type="PANTHER" id="PTHR13620">
    <property type="entry name" value="3-5 EXONUCLEASE"/>
    <property type="match status" value="1"/>
</dbReference>
<evidence type="ECO:0000313" key="6">
    <source>
        <dbReference type="Proteomes" id="UP001470230"/>
    </source>
</evidence>
<feature type="compositionally biased region" description="Low complexity" evidence="3">
    <location>
        <begin position="462"/>
        <end position="482"/>
    </location>
</feature>
<dbReference type="InterPro" id="IPR036397">
    <property type="entry name" value="RNaseH_sf"/>
</dbReference>
<accession>A0ABR2LAX5</accession>
<feature type="region of interest" description="Disordered" evidence="3">
    <location>
        <begin position="416"/>
        <end position="499"/>
    </location>
</feature>
<keyword evidence="2" id="KW-0378">Hydrolase</keyword>
<dbReference type="InterPro" id="IPR013087">
    <property type="entry name" value="Znf_C2H2_type"/>
</dbReference>
<dbReference type="Proteomes" id="UP001470230">
    <property type="component" value="Unassembled WGS sequence"/>
</dbReference>
<gene>
    <name evidence="5" type="ORF">M9Y10_002683</name>
</gene>